<evidence type="ECO:0000313" key="2">
    <source>
        <dbReference type="EMBL" id="SVE15028.1"/>
    </source>
</evidence>
<dbReference type="PANTHER" id="PTHR11692">
    <property type="entry name" value="BIFUNCTIONAL PURINE BIOSYNTHESIS PROTEIN PURH"/>
    <property type="match status" value="1"/>
</dbReference>
<dbReference type="GO" id="GO:0004643">
    <property type="term" value="F:phosphoribosylaminoimidazolecarboxamide formyltransferase activity"/>
    <property type="evidence" value="ECO:0007669"/>
    <property type="project" value="InterPro"/>
</dbReference>
<sequence>MTQDAEQRPISRALISVSDKSGLTELGKYLLQSGVEILSTGGTAETLRDAGITVKDVSEHTEF</sequence>
<feature type="non-terminal residue" evidence="2">
    <location>
        <position position="63"/>
    </location>
</feature>
<dbReference type="InterPro" id="IPR011607">
    <property type="entry name" value="MGS-like_dom"/>
</dbReference>
<dbReference type="Pfam" id="PF02142">
    <property type="entry name" value="MGS"/>
    <property type="match status" value="1"/>
</dbReference>
<evidence type="ECO:0000259" key="1">
    <source>
        <dbReference type="PROSITE" id="PS51855"/>
    </source>
</evidence>
<dbReference type="GO" id="GO:0005829">
    <property type="term" value="C:cytosol"/>
    <property type="evidence" value="ECO:0007669"/>
    <property type="project" value="TreeGrafter"/>
</dbReference>
<dbReference type="GO" id="GO:0003937">
    <property type="term" value="F:IMP cyclohydrolase activity"/>
    <property type="evidence" value="ECO:0007669"/>
    <property type="project" value="InterPro"/>
</dbReference>
<dbReference type="EMBL" id="UINC01197505">
    <property type="protein sequence ID" value="SVE15028.1"/>
    <property type="molecule type" value="Genomic_DNA"/>
</dbReference>
<accession>A0A383B6M8</accession>
<dbReference type="Gene3D" id="3.40.50.1380">
    <property type="entry name" value="Methylglyoxal synthase-like domain"/>
    <property type="match status" value="1"/>
</dbReference>
<dbReference type="PROSITE" id="PS51855">
    <property type="entry name" value="MGS"/>
    <property type="match status" value="1"/>
</dbReference>
<dbReference type="GO" id="GO:0006189">
    <property type="term" value="P:'de novo' IMP biosynthetic process"/>
    <property type="evidence" value="ECO:0007669"/>
    <property type="project" value="TreeGrafter"/>
</dbReference>
<proteinExistence type="predicted"/>
<dbReference type="InterPro" id="IPR036914">
    <property type="entry name" value="MGS-like_dom_sf"/>
</dbReference>
<name>A0A383B6M8_9ZZZZ</name>
<dbReference type="AlphaFoldDB" id="A0A383B6M8"/>
<dbReference type="PANTHER" id="PTHR11692:SF0">
    <property type="entry name" value="BIFUNCTIONAL PURINE BIOSYNTHESIS PROTEIN ATIC"/>
    <property type="match status" value="1"/>
</dbReference>
<protein>
    <recommendedName>
        <fullName evidence="1">MGS-like domain-containing protein</fullName>
    </recommendedName>
</protein>
<organism evidence="2">
    <name type="scientific">marine metagenome</name>
    <dbReference type="NCBI Taxonomy" id="408172"/>
    <lineage>
        <taxon>unclassified sequences</taxon>
        <taxon>metagenomes</taxon>
        <taxon>ecological metagenomes</taxon>
    </lineage>
</organism>
<feature type="domain" description="MGS-like" evidence="1">
    <location>
        <begin position="5"/>
        <end position="63"/>
    </location>
</feature>
<dbReference type="SUPFAM" id="SSF52335">
    <property type="entry name" value="Methylglyoxal synthase-like"/>
    <property type="match status" value="1"/>
</dbReference>
<dbReference type="InterPro" id="IPR002695">
    <property type="entry name" value="PurH-like"/>
</dbReference>
<reference evidence="2" key="1">
    <citation type="submission" date="2018-05" db="EMBL/GenBank/DDBJ databases">
        <authorList>
            <person name="Lanie J.A."/>
            <person name="Ng W.-L."/>
            <person name="Kazmierczak K.M."/>
            <person name="Andrzejewski T.M."/>
            <person name="Davidsen T.M."/>
            <person name="Wayne K.J."/>
            <person name="Tettelin H."/>
            <person name="Glass J.I."/>
            <person name="Rusch D."/>
            <person name="Podicherti R."/>
            <person name="Tsui H.-C.T."/>
            <person name="Winkler M.E."/>
        </authorList>
    </citation>
    <scope>NUCLEOTIDE SEQUENCE</scope>
</reference>
<gene>
    <name evidence="2" type="ORF">METZ01_LOCUS467882</name>
</gene>